<dbReference type="Gene3D" id="3.60.21.60">
    <property type="match status" value="1"/>
</dbReference>
<keyword evidence="12" id="KW-1185">Reference proteome</keyword>
<organism evidence="11 12">
    <name type="scientific">Atractosteus spatula</name>
    <name type="common">Alligator gar</name>
    <name type="synonym">Lepisosteus spatula</name>
    <dbReference type="NCBI Taxonomy" id="7917"/>
    <lineage>
        <taxon>Eukaryota</taxon>
        <taxon>Metazoa</taxon>
        <taxon>Chordata</taxon>
        <taxon>Craniata</taxon>
        <taxon>Vertebrata</taxon>
        <taxon>Euteleostomi</taxon>
        <taxon>Actinopterygii</taxon>
        <taxon>Neopterygii</taxon>
        <taxon>Holostei</taxon>
        <taxon>Semionotiformes</taxon>
        <taxon>Lepisosteidae</taxon>
        <taxon>Atractosteus</taxon>
    </lineage>
</organism>
<feature type="binding site" evidence="7">
    <location>
        <begin position="118"/>
        <end position="122"/>
    </location>
    <ligand>
        <name>substrate</name>
    </ligand>
</feature>
<dbReference type="Pfam" id="PF04042">
    <property type="entry name" value="DNA_pol_E_B"/>
    <property type="match status" value="1"/>
</dbReference>
<keyword evidence="8" id="KW-1015">Disulfide bond</keyword>
<gene>
    <name evidence="11" type="primary">Pole2</name>
    <name evidence="11" type="ORF">GTO95_0005254</name>
</gene>
<dbReference type="InterPro" id="IPR007754">
    <property type="entry name" value="GlcNAc_II"/>
</dbReference>
<feature type="non-terminal residue" evidence="11">
    <location>
        <position position="1054"/>
    </location>
</feature>
<evidence type="ECO:0000256" key="8">
    <source>
        <dbReference type="PIRSR" id="PIRSR607754-3"/>
    </source>
</evidence>
<dbReference type="GO" id="GO:0042276">
    <property type="term" value="P:error-prone translesion synthesis"/>
    <property type="evidence" value="ECO:0007669"/>
    <property type="project" value="TreeGrafter"/>
</dbReference>
<dbReference type="GO" id="GO:0006261">
    <property type="term" value="P:DNA-templated DNA replication"/>
    <property type="evidence" value="ECO:0007669"/>
    <property type="project" value="InterPro"/>
</dbReference>
<dbReference type="GO" id="GO:0009312">
    <property type="term" value="P:oligosaccharide biosynthetic process"/>
    <property type="evidence" value="ECO:0007669"/>
    <property type="project" value="InterPro"/>
</dbReference>
<feature type="binding site" evidence="7">
    <location>
        <begin position="12"/>
        <end position="16"/>
    </location>
    <ligand>
        <name>substrate</name>
    </ligand>
</feature>
<protein>
    <recommendedName>
        <fullName evidence="6">DNA polymerase II subunit 2</fullName>
    </recommendedName>
</protein>
<comment type="similarity">
    <text evidence="2">Belongs to the DNA polymerase epsilon subunit B family.</text>
</comment>
<evidence type="ECO:0000256" key="2">
    <source>
        <dbReference type="ARBA" id="ARBA00009560"/>
    </source>
</evidence>
<keyword evidence="5" id="KW-0539">Nucleus</keyword>
<proteinExistence type="inferred from homology"/>
<dbReference type="SUPFAM" id="SSF117281">
    <property type="entry name" value="Kelch motif"/>
    <property type="match status" value="2"/>
</dbReference>
<name>A0A8J7T8Z9_ATRSP</name>
<accession>A0A8J7T8Z9</accession>
<dbReference type="Pfam" id="PF24681">
    <property type="entry name" value="Kelch_KLHDC2_KLHL20_DRC7"/>
    <property type="match status" value="1"/>
</dbReference>
<dbReference type="GO" id="GO:0003677">
    <property type="term" value="F:DNA binding"/>
    <property type="evidence" value="ECO:0007669"/>
    <property type="project" value="UniProtKB-KW"/>
</dbReference>
<evidence type="ECO:0000256" key="4">
    <source>
        <dbReference type="ARBA" id="ARBA00023125"/>
    </source>
</evidence>
<dbReference type="GO" id="GO:0005795">
    <property type="term" value="C:Golgi stack"/>
    <property type="evidence" value="ECO:0007669"/>
    <property type="project" value="InterPro"/>
</dbReference>
<feature type="compositionally biased region" description="Acidic residues" evidence="9">
    <location>
        <begin position="616"/>
        <end position="659"/>
    </location>
</feature>
<dbReference type="AlphaFoldDB" id="A0A8J7T8Z9"/>
<comment type="subcellular location">
    <subcellularLocation>
        <location evidence="1">Nucleus</location>
    </subcellularLocation>
</comment>
<dbReference type="PANTHER" id="PTHR12708">
    <property type="entry name" value="DNA POLYMERASE EPSILON SUBUNIT B"/>
    <property type="match status" value="1"/>
</dbReference>
<dbReference type="EMBL" id="JAAWVO010016830">
    <property type="protein sequence ID" value="MBN3314734.1"/>
    <property type="molecule type" value="Genomic_DNA"/>
</dbReference>
<evidence type="ECO:0000256" key="7">
    <source>
        <dbReference type="PIRSR" id="PIRSR607754-1"/>
    </source>
</evidence>
<evidence type="ECO:0000313" key="12">
    <source>
        <dbReference type="Proteomes" id="UP000736164"/>
    </source>
</evidence>
<dbReference type="InterPro" id="IPR007185">
    <property type="entry name" value="DNA_pol_a/d/e_bsu"/>
</dbReference>
<reference evidence="11" key="1">
    <citation type="journal article" date="2021" name="Cell">
        <title>Tracing the genetic footprints of vertebrate landing in non-teleost ray-finned fishes.</title>
        <authorList>
            <person name="Bi X."/>
            <person name="Wang K."/>
            <person name="Yang L."/>
            <person name="Pan H."/>
            <person name="Jiang H."/>
            <person name="Wei Q."/>
            <person name="Fang M."/>
            <person name="Yu H."/>
            <person name="Zhu C."/>
            <person name="Cai Y."/>
            <person name="He Y."/>
            <person name="Gan X."/>
            <person name="Zeng H."/>
            <person name="Yu D."/>
            <person name="Zhu Y."/>
            <person name="Jiang H."/>
            <person name="Qiu Q."/>
            <person name="Yang H."/>
            <person name="Zhang Y.E."/>
            <person name="Wang W."/>
            <person name="Zhu M."/>
            <person name="He S."/>
            <person name="Zhang G."/>
        </authorList>
    </citation>
    <scope>NUCLEOTIDE SEQUENCE</scope>
    <source>
        <strain evidence="11">Allg_001</strain>
    </source>
</reference>
<dbReference type="Pfam" id="PF05060">
    <property type="entry name" value="MGAT2"/>
    <property type="match status" value="1"/>
</dbReference>
<feature type="domain" description="DNA polymerase alpha/delta/epsilon subunit B" evidence="10">
    <location>
        <begin position="365"/>
        <end position="553"/>
    </location>
</feature>
<keyword evidence="4" id="KW-0238">DNA-binding</keyword>
<dbReference type="InterPro" id="IPR029044">
    <property type="entry name" value="Nucleotide-diphossugar_trans"/>
</dbReference>
<comment type="caution">
    <text evidence="11">The sequence shown here is derived from an EMBL/GenBank/DDBJ whole genome shotgun (WGS) entry which is preliminary data.</text>
</comment>
<dbReference type="UniPathway" id="UPA00378"/>
<evidence type="ECO:0000313" key="11">
    <source>
        <dbReference type="EMBL" id="MBN3314734.1"/>
    </source>
</evidence>
<feature type="region of interest" description="Disordered" evidence="9">
    <location>
        <begin position="616"/>
        <end position="677"/>
    </location>
</feature>
<dbReference type="Proteomes" id="UP000736164">
    <property type="component" value="Unassembled WGS sequence"/>
</dbReference>
<evidence type="ECO:0000256" key="5">
    <source>
        <dbReference type="ARBA" id="ARBA00023242"/>
    </source>
</evidence>
<dbReference type="InterPro" id="IPR015915">
    <property type="entry name" value="Kelch-typ_b-propeller"/>
</dbReference>
<dbReference type="GO" id="GO:0008455">
    <property type="term" value="F:alpha-1,6-mannosylglycoprotein 2-beta-N-acetylglucosaminyltransferase activity"/>
    <property type="evidence" value="ECO:0007669"/>
    <property type="project" value="InterPro"/>
</dbReference>
<dbReference type="Gene3D" id="3.90.550.10">
    <property type="entry name" value="Spore Coat Polysaccharide Biosynthesis Protein SpsA, Chain A"/>
    <property type="match status" value="1"/>
</dbReference>
<evidence type="ECO:0000256" key="3">
    <source>
        <dbReference type="ARBA" id="ARBA00022705"/>
    </source>
</evidence>
<feature type="binding site" evidence="7">
    <location>
        <position position="43"/>
    </location>
    <ligand>
        <name>substrate</name>
    </ligand>
</feature>
<evidence type="ECO:0000256" key="1">
    <source>
        <dbReference type="ARBA" id="ARBA00004123"/>
    </source>
</evidence>
<dbReference type="GO" id="GO:0016020">
    <property type="term" value="C:membrane"/>
    <property type="evidence" value="ECO:0007669"/>
    <property type="project" value="InterPro"/>
</dbReference>
<dbReference type="GO" id="GO:0008622">
    <property type="term" value="C:epsilon DNA polymerase complex"/>
    <property type="evidence" value="ECO:0007669"/>
    <property type="project" value="InterPro"/>
</dbReference>
<sequence>MRKKDDLVVVVQVHNRPEYLKLLIDSLRKAKGIENILLVFSHDYWSPEINQVVATVDFCQVLQIFFPFSIQLYPQEFPGNDPKDCPRDIPKKDALKLGCINAEYPDSFGHYREAKFSQTKHHWWWKLHFVWERVSSNMIELAMVESAVQECSQSCDETIDHVFNIIGAFDVPRYIYNSERKKFIPLAMTSHPTPGLCGRARDKAELFRERYTILQQRTHRHELFTAPVIGSAPEEGRNKFQLKTVEALLGSTSKLGEVIVLGMVTQLKEGKFYLEDPSGAVQLNLSKAISFSIGLYTEACFVLAEGRYEDSVFHVNAFGFPPTEPSSTTRAYYGDINFFGGPSSTSVKASAKLKQLEEENEDAMFVFVSDVWLDSVEVLEKLHIMFSGYSAMPPTCFIFCGNFSSAPYGRSHIKSLKESLKALADVICEYPNIQKSSRFVFVPGPEDPGPSMILPRPPLAEHITEEFRQKVPFSVFTTNPCRIQYCTQEIVVFREDLVNKMCRNCFVKTILSQGHLSPLPLYVSPVYWAYDYALRVYPVPDVIVFADKYDPFHMANTDSLCINPGSFPRSGFAFKVYYPSSKTVEDSARVPGSYHLEWVSLSNVRLCPVSMAEANEDEYDPEMLADEEDEDEDEEDFDLNSADEEEDSDTADDDDDDPLNSEITLYEGETDRPAERSGHIAVADGNYMYVWGGYKNSRGTGHFDFYLPRGELWIYNMETEGWQKRQAEGDVPPSMSGSCAVCMDGVLYLFGGHHNRGNTNRCYRLPLRCSTLTWEKMKDLKGLPPTCKDKLGCWVYNNRLVYFGGYGYAASREHIGTFEYDETSFFANGSTRGWNNHVHMLDLGTLTWSQPVTKGYPPSPRAAHACATLGNRGYVFGGRYREYRLNDLFFINLDTWEWTEMCVPQHGPVGRSWHSFTPVSPDHLFLFGGFTTDKRTLSDAWLYCVSKNEWKPFKHNHTKSPRLWHTACTSEEGEVIVFGGCANNLLSQQFAAHSNKILIFSVQPKSLVRSCMEAVLWYKDILAGAWQCLPPHLLRLLSQRLDSTVGSSGGNSGP</sequence>
<feature type="disulfide bond" evidence="8">
    <location>
        <begin position="85"/>
        <end position="99"/>
    </location>
</feature>
<dbReference type="PANTHER" id="PTHR12708:SF0">
    <property type="entry name" value="DNA POLYMERASE EPSILON SUBUNIT 2"/>
    <property type="match status" value="1"/>
</dbReference>
<evidence type="ECO:0000256" key="6">
    <source>
        <dbReference type="ARBA" id="ARBA00032930"/>
    </source>
</evidence>
<feature type="non-terminal residue" evidence="11">
    <location>
        <position position="1"/>
    </location>
</feature>
<evidence type="ECO:0000259" key="10">
    <source>
        <dbReference type="Pfam" id="PF04042"/>
    </source>
</evidence>
<dbReference type="InterPro" id="IPR016266">
    <property type="entry name" value="POLE2"/>
</dbReference>
<evidence type="ECO:0000256" key="9">
    <source>
        <dbReference type="SAM" id="MobiDB-lite"/>
    </source>
</evidence>
<keyword evidence="3" id="KW-0235">DNA replication</keyword>
<dbReference type="Gene3D" id="2.120.10.80">
    <property type="entry name" value="Kelch-type beta propeller"/>
    <property type="match status" value="2"/>
</dbReference>